<evidence type="ECO:0000313" key="3">
    <source>
        <dbReference type="Proteomes" id="UP000711407"/>
    </source>
</evidence>
<protein>
    <submittedName>
        <fullName evidence="2">OmpA family protein</fullName>
    </submittedName>
</protein>
<dbReference type="InterPro" id="IPR036737">
    <property type="entry name" value="OmpA-like_sf"/>
</dbReference>
<dbReference type="Gene3D" id="3.30.1330.60">
    <property type="entry name" value="OmpA-like domain"/>
    <property type="match status" value="1"/>
</dbReference>
<organism evidence="2 3">
    <name type="scientific">Candidatus Amulumruptor caecigallinarius</name>
    <dbReference type="NCBI Taxonomy" id="2109911"/>
    <lineage>
        <taxon>Bacteria</taxon>
        <taxon>Pseudomonadati</taxon>
        <taxon>Bacteroidota</taxon>
        <taxon>Bacteroidia</taxon>
        <taxon>Bacteroidales</taxon>
        <taxon>Muribaculaceae</taxon>
        <taxon>Candidatus Amulumruptor</taxon>
    </lineage>
</organism>
<accession>A0A4Q0U8H9</accession>
<dbReference type="AlphaFoldDB" id="A0A4Q0U8H9"/>
<reference evidence="2" key="2">
    <citation type="submission" date="2021-09" db="EMBL/GenBank/DDBJ databases">
        <authorList>
            <person name="Gilroy R."/>
        </authorList>
    </citation>
    <scope>NUCLEOTIDE SEQUENCE</scope>
    <source>
        <strain evidence="2">4100</strain>
    </source>
</reference>
<comment type="caution">
    <text evidence="2">The sequence shown here is derived from an EMBL/GenBank/DDBJ whole genome shotgun (WGS) entry which is preliminary data.</text>
</comment>
<gene>
    <name evidence="2" type="ORF">K8V47_09625</name>
</gene>
<feature type="domain" description="OmpA-like" evidence="1">
    <location>
        <begin position="315"/>
        <end position="391"/>
    </location>
</feature>
<dbReference type="EMBL" id="DYXT01000049">
    <property type="protein sequence ID" value="HJE40000.1"/>
    <property type="molecule type" value="Genomic_DNA"/>
</dbReference>
<dbReference type="SUPFAM" id="SSF103088">
    <property type="entry name" value="OmpA-like"/>
    <property type="match status" value="1"/>
</dbReference>
<evidence type="ECO:0000313" key="2">
    <source>
        <dbReference type="EMBL" id="HJE40000.1"/>
    </source>
</evidence>
<reference evidence="2" key="1">
    <citation type="journal article" date="2021" name="PeerJ">
        <title>Extensive microbial diversity within the chicken gut microbiome revealed by metagenomics and culture.</title>
        <authorList>
            <person name="Gilroy R."/>
            <person name="Ravi A."/>
            <person name="Getino M."/>
            <person name="Pursley I."/>
            <person name="Horton D.L."/>
            <person name="Alikhan N.F."/>
            <person name="Baker D."/>
            <person name="Gharbi K."/>
            <person name="Hall N."/>
            <person name="Watson M."/>
            <person name="Adriaenssens E.M."/>
            <person name="Foster-Nyarko E."/>
            <person name="Jarju S."/>
            <person name="Secka A."/>
            <person name="Antonio M."/>
            <person name="Oren A."/>
            <person name="Chaudhuri R.R."/>
            <person name="La Ragione R."/>
            <person name="Hildebrand F."/>
            <person name="Pallen M.J."/>
        </authorList>
    </citation>
    <scope>NUCLEOTIDE SEQUENCE</scope>
    <source>
        <strain evidence="2">4100</strain>
    </source>
</reference>
<dbReference type="Proteomes" id="UP000711407">
    <property type="component" value="Unassembled WGS sequence"/>
</dbReference>
<name>A0A4Q0U8H9_9BACT</name>
<evidence type="ECO:0000259" key="1">
    <source>
        <dbReference type="Pfam" id="PF00691"/>
    </source>
</evidence>
<dbReference type="InterPro" id="IPR006665">
    <property type="entry name" value="OmpA-like"/>
</dbReference>
<sequence>MKKLAFLSAVALLCLGQSAMAQETAKEVTYVEDASQGLLLNRMKDNWFITAEGGVNKTFGGFNNHRNFWNGCAPAFSIWGGKWFTPVIGVRFGVNFLMTKSLGLNAEQVGYYDPTGSMHNGYYSTQFNHIGPVADVMFNLSHWIGGYKADRFWNVIAYAGGGGYWTLYHKFKENGNKLEGDGWGNAHDNILTIHGGIINTFRLSKQVDLSLDIRYSFFDAHDGYYKYNAGSKPVNRTTGDLQAYLGVTYKFKKRDWNGPMVPVCPPAEDCSQYVAALDDANAKIAELETQLRACLDRPAPAPVETEAEDHLATIYYPINVSKLTAQDKAVLSAVAEVMRSNPRQRYVVTGWADNYTGNDAINTRLRHARANGVKAALLGYGVDASQLDVTINAGNLCDLGEKCVSLDRAVTIDEIK</sequence>
<dbReference type="CDD" id="cd07185">
    <property type="entry name" value="OmpA_C-like"/>
    <property type="match status" value="1"/>
</dbReference>
<dbReference type="Pfam" id="PF00691">
    <property type="entry name" value="OmpA"/>
    <property type="match status" value="1"/>
</dbReference>
<proteinExistence type="predicted"/>